<feature type="domain" description="Glycosyltransferase subfamily 4-like N-terminal" evidence="2">
    <location>
        <begin position="27"/>
        <end position="172"/>
    </location>
</feature>
<keyword evidence="4" id="KW-1185">Reference proteome</keyword>
<dbReference type="InterPro" id="IPR028098">
    <property type="entry name" value="Glyco_trans_4-like_N"/>
</dbReference>
<comment type="caution">
    <text evidence="3">The sequence shown here is derived from an EMBL/GenBank/DDBJ whole genome shotgun (WGS) entry which is preliminary data.</text>
</comment>
<evidence type="ECO:0000313" key="4">
    <source>
        <dbReference type="Proteomes" id="UP000613030"/>
    </source>
</evidence>
<accession>A0ABS1KXN2</accession>
<feature type="domain" description="Glycosyl transferase family 1" evidence="1">
    <location>
        <begin position="195"/>
        <end position="366"/>
    </location>
</feature>
<proteinExistence type="predicted"/>
<evidence type="ECO:0000313" key="3">
    <source>
        <dbReference type="EMBL" id="MBL0744017.1"/>
    </source>
</evidence>
<dbReference type="PANTHER" id="PTHR45947:SF3">
    <property type="entry name" value="SULFOQUINOVOSYL TRANSFERASE SQD2"/>
    <property type="match status" value="1"/>
</dbReference>
<dbReference type="Proteomes" id="UP000613030">
    <property type="component" value="Unassembled WGS sequence"/>
</dbReference>
<dbReference type="Gene3D" id="3.40.50.2000">
    <property type="entry name" value="Glycogen Phosphorylase B"/>
    <property type="match status" value="2"/>
</dbReference>
<dbReference type="CDD" id="cd03808">
    <property type="entry name" value="GT4_CapM-like"/>
    <property type="match status" value="1"/>
</dbReference>
<organism evidence="3 4">
    <name type="scientific">Chryseolinea lacunae</name>
    <dbReference type="NCBI Taxonomy" id="2801331"/>
    <lineage>
        <taxon>Bacteria</taxon>
        <taxon>Pseudomonadati</taxon>
        <taxon>Bacteroidota</taxon>
        <taxon>Cytophagia</taxon>
        <taxon>Cytophagales</taxon>
        <taxon>Fulvivirgaceae</taxon>
        <taxon>Chryseolinea</taxon>
    </lineage>
</organism>
<dbReference type="InterPro" id="IPR001296">
    <property type="entry name" value="Glyco_trans_1"/>
</dbReference>
<evidence type="ECO:0000259" key="1">
    <source>
        <dbReference type="Pfam" id="PF00534"/>
    </source>
</evidence>
<dbReference type="Pfam" id="PF13579">
    <property type="entry name" value="Glyco_trans_4_4"/>
    <property type="match status" value="1"/>
</dbReference>
<gene>
    <name evidence="3" type="ORF">JI741_22480</name>
</gene>
<dbReference type="InterPro" id="IPR050194">
    <property type="entry name" value="Glycosyltransferase_grp1"/>
</dbReference>
<dbReference type="EMBL" id="JAERRB010000009">
    <property type="protein sequence ID" value="MBL0744017.1"/>
    <property type="molecule type" value="Genomic_DNA"/>
</dbReference>
<dbReference type="SUPFAM" id="SSF53756">
    <property type="entry name" value="UDP-Glycosyltransferase/glycogen phosphorylase"/>
    <property type="match status" value="1"/>
</dbReference>
<dbReference type="RefSeq" id="WP_202013671.1">
    <property type="nucleotide sequence ID" value="NZ_JAERRB010000009.1"/>
</dbReference>
<name>A0ABS1KXN2_9BACT</name>
<dbReference type="Pfam" id="PF00534">
    <property type="entry name" value="Glycos_transf_1"/>
    <property type="match status" value="1"/>
</dbReference>
<evidence type="ECO:0000259" key="2">
    <source>
        <dbReference type="Pfam" id="PF13579"/>
    </source>
</evidence>
<sequence length="392" mass="44056">MTKRRPVLMRITTVPISLHLLLKGQFAYMREQGYDVCTVSAEGPEIPEVLKEGVEHYVLPFTRKITPIQDLQCLLQLIRLMRRLKPDVVHTHTPKAGLLGMMAARWCGVKVRMHTVAGLPLMEATGLKRTVLDATEKITYACATRVYPNSTGLKEFMLTVLKTDPSKVQIIGKGSSNGIDTTFFQRTPELEAQARQWREERGIGPSDVVFSFVGRVVRDKGIVELVEAFKALQIKRNAANSRLFLVLVGPFEQELDPLPPDVYEFLKTSPSIILPGFQKDVRPWIMGSDVFVFPSYREGFPNVVMQACLLGVACVVSDINGCNEIIERGRTGLIVPPKNVEMLGAAMEQLVDDPTKRQSFATAAREFVATHFDRRQVWSAIQREYERLRGNA</sequence>
<protein>
    <submittedName>
        <fullName evidence="3">Glycosyltransferase family 4 protein</fullName>
    </submittedName>
</protein>
<reference evidence="3 4" key="1">
    <citation type="submission" date="2021-01" db="EMBL/GenBank/DDBJ databases">
        <title>Chryseolinea sp. Jin1 Genome sequencing and assembly.</title>
        <authorList>
            <person name="Kim I."/>
        </authorList>
    </citation>
    <scope>NUCLEOTIDE SEQUENCE [LARGE SCALE GENOMIC DNA]</scope>
    <source>
        <strain evidence="3 4">Jin1</strain>
    </source>
</reference>
<dbReference type="PANTHER" id="PTHR45947">
    <property type="entry name" value="SULFOQUINOVOSYL TRANSFERASE SQD2"/>
    <property type="match status" value="1"/>
</dbReference>